<keyword evidence="1" id="KW-0812">Transmembrane</keyword>
<protein>
    <recommendedName>
        <fullName evidence="4">CoxF protein</fullName>
    </recommendedName>
</protein>
<gene>
    <name evidence="2" type="ORF">EV666_101401</name>
</gene>
<feature type="transmembrane region" description="Helical" evidence="1">
    <location>
        <begin position="26"/>
        <end position="49"/>
    </location>
</feature>
<proteinExistence type="predicted"/>
<sequence>MLDDKNADGGVELTPEQKKMRRTRNIAIAVALAAFVAIIYAVTVAKLGVNVLKRPI</sequence>
<dbReference type="Proteomes" id="UP000294881">
    <property type="component" value="Unassembled WGS sequence"/>
</dbReference>
<keyword evidence="1" id="KW-0472">Membrane</keyword>
<evidence type="ECO:0000313" key="3">
    <source>
        <dbReference type="Proteomes" id="UP000294881"/>
    </source>
</evidence>
<accession>A0A4R2GY09</accession>
<keyword evidence="3" id="KW-1185">Reference proteome</keyword>
<name>A0A4R2GY09_9HYPH</name>
<keyword evidence="1" id="KW-1133">Transmembrane helix</keyword>
<reference evidence="2 3" key="1">
    <citation type="submission" date="2019-03" db="EMBL/GenBank/DDBJ databases">
        <title>Genomic Encyclopedia of Type Strains, Phase IV (KMG-IV): sequencing the most valuable type-strain genomes for metagenomic binning, comparative biology and taxonomic classification.</title>
        <authorList>
            <person name="Goeker M."/>
        </authorList>
    </citation>
    <scope>NUCLEOTIDE SEQUENCE [LARGE SCALE GENOMIC DNA]</scope>
    <source>
        <strain evidence="2 3">DSM 22958</strain>
    </source>
</reference>
<organism evidence="2 3">
    <name type="scientific">Camelimonas lactis</name>
    <dbReference type="NCBI Taxonomy" id="659006"/>
    <lineage>
        <taxon>Bacteria</taxon>
        <taxon>Pseudomonadati</taxon>
        <taxon>Pseudomonadota</taxon>
        <taxon>Alphaproteobacteria</taxon>
        <taxon>Hyphomicrobiales</taxon>
        <taxon>Chelatococcaceae</taxon>
        <taxon>Camelimonas</taxon>
    </lineage>
</organism>
<dbReference type="EMBL" id="SLWL01000001">
    <property type="protein sequence ID" value="TCO16150.1"/>
    <property type="molecule type" value="Genomic_DNA"/>
</dbReference>
<evidence type="ECO:0000313" key="2">
    <source>
        <dbReference type="EMBL" id="TCO16150.1"/>
    </source>
</evidence>
<comment type="caution">
    <text evidence="2">The sequence shown here is derived from an EMBL/GenBank/DDBJ whole genome shotgun (WGS) entry which is preliminary data.</text>
</comment>
<evidence type="ECO:0000256" key="1">
    <source>
        <dbReference type="SAM" id="Phobius"/>
    </source>
</evidence>
<dbReference type="AlphaFoldDB" id="A0A4R2GY09"/>
<dbReference type="RefSeq" id="WP_165909865.1">
    <property type="nucleotide sequence ID" value="NZ_JBHUNN010000002.1"/>
</dbReference>
<evidence type="ECO:0008006" key="4">
    <source>
        <dbReference type="Google" id="ProtNLM"/>
    </source>
</evidence>